<protein>
    <submittedName>
        <fullName evidence="1">Uncharacterized protein</fullName>
    </submittedName>
</protein>
<proteinExistence type="predicted"/>
<comment type="caution">
    <text evidence="1">The sequence shown here is derived from an EMBL/GenBank/DDBJ whole genome shotgun (WGS) entry which is preliminary data.</text>
</comment>
<keyword evidence="2" id="KW-1185">Reference proteome</keyword>
<dbReference type="EMBL" id="DUZY01000001">
    <property type="protein sequence ID" value="DAD25206.1"/>
    <property type="molecule type" value="Genomic_DNA"/>
</dbReference>
<dbReference type="Proteomes" id="UP000607653">
    <property type="component" value="Unassembled WGS sequence"/>
</dbReference>
<organism evidence="1 2">
    <name type="scientific">Nelumbo nucifera</name>
    <name type="common">Sacred lotus</name>
    <dbReference type="NCBI Taxonomy" id="4432"/>
    <lineage>
        <taxon>Eukaryota</taxon>
        <taxon>Viridiplantae</taxon>
        <taxon>Streptophyta</taxon>
        <taxon>Embryophyta</taxon>
        <taxon>Tracheophyta</taxon>
        <taxon>Spermatophyta</taxon>
        <taxon>Magnoliopsida</taxon>
        <taxon>Proteales</taxon>
        <taxon>Nelumbonaceae</taxon>
        <taxon>Nelumbo</taxon>
    </lineage>
</organism>
<evidence type="ECO:0000313" key="1">
    <source>
        <dbReference type="EMBL" id="DAD25206.1"/>
    </source>
</evidence>
<evidence type="ECO:0000313" key="2">
    <source>
        <dbReference type="Proteomes" id="UP000607653"/>
    </source>
</evidence>
<dbReference type="AlphaFoldDB" id="A0A822Y1R3"/>
<gene>
    <name evidence="1" type="ORF">HUJ06_026670</name>
</gene>
<name>A0A822Y1R3_NELNU</name>
<sequence length="105" mass="12176">MFKISLSFILEDVKEKGAMQHKDISSYLIHQFFFSPSLSEGSQQVEMLPPGCNQVLSWELQQPHGCPLSDQMENSSPPINIYFSLLYLEREQWSVLIDYPLYMSI</sequence>
<accession>A0A822Y1R3</accession>
<reference evidence="1 2" key="1">
    <citation type="journal article" date="2020" name="Mol. Biol. Evol.">
        <title>Distinct Expression and Methylation Patterns for Genes with Different Fates following a Single Whole-Genome Duplication in Flowering Plants.</title>
        <authorList>
            <person name="Shi T."/>
            <person name="Rahmani R.S."/>
            <person name="Gugger P.F."/>
            <person name="Wang M."/>
            <person name="Li H."/>
            <person name="Zhang Y."/>
            <person name="Li Z."/>
            <person name="Wang Q."/>
            <person name="Van de Peer Y."/>
            <person name="Marchal K."/>
            <person name="Chen J."/>
        </authorList>
    </citation>
    <scope>NUCLEOTIDE SEQUENCE [LARGE SCALE GENOMIC DNA]</scope>
    <source>
        <tissue evidence="1">Leaf</tissue>
    </source>
</reference>